<dbReference type="PANTHER" id="PTHR38768:SF1">
    <property type="entry name" value="UPF0502 PROTEIN YCEH"/>
    <property type="match status" value="1"/>
</dbReference>
<name>A0A5J6WV29_9GAMM</name>
<keyword evidence="2" id="KW-0175">Coiled coil</keyword>
<dbReference type="RefSeq" id="WP_042044790.1">
    <property type="nucleotide sequence ID" value="NZ_CDBY01000007.1"/>
</dbReference>
<feature type="coiled-coil region" evidence="2">
    <location>
        <begin position="173"/>
        <end position="207"/>
    </location>
</feature>
<sequence length="207" mass="23556">MEQKLSLLEARVIGCLMEKEVSTPDQYPLSLNALVNACNQKSNREPVLSLVEREVQSVLDLLIARHLVSNVAGFNARVARYQHRFCNTEFGDLRFSSAEFAVICELLLRGAQTPGELRARCARLHNFSDVTQVENALQALVEKGPYVVKLPREPGKRESRYAQLFTGEPEISPHQEEDRLVQLEAENQALREENQQLKERLAHYESI</sequence>
<organism evidence="3 4">
    <name type="scientific">Aeromonas simiae</name>
    <dbReference type="NCBI Taxonomy" id="218936"/>
    <lineage>
        <taxon>Bacteria</taxon>
        <taxon>Pseudomonadati</taxon>
        <taxon>Pseudomonadota</taxon>
        <taxon>Gammaproteobacteria</taxon>
        <taxon>Aeromonadales</taxon>
        <taxon>Aeromonadaceae</taxon>
        <taxon>Aeromonas</taxon>
    </lineage>
</organism>
<accession>A0A5J6WV29</accession>
<dbReference type="SUPFAM" id="SSF46785">
    <property type="entry name" value="Winged helix' DNA-binding domain"/>
    <property type="match status" value="2"/>
</dbReference>
<dbReference type="KEGG" id="asim:FE240_09990"/>
<dbReference type="Proteomes" id="UP000594034">
    <property type="component" value="Chromosome"/>
</dbReference>
<proteinExistence type="inferred from homology"/>
<dbReference type="EMBL" id="CP040449">
    <property type="protein sequence ID" value="QFI54986.1"/>
    <property type="molecule type" value="Genomic_DNA"/>
</dbReference>
<dbReference type="Gene3D" id="1.10.10.10">
    <property type="entry name" value="Winged helix-like DNA-binding domain superfamily/Winged helix DNA-binding domain"/>
    <property type="match status" value="2"/>
</dbReference>
<dbReference type="InterPro" id="IPR007432">
    <property type="entry name" value="DUF480"/>
</dbReference>
<protein>
    <submittedName>
        <fullName evidence="3">DUF480 domain-containing protein</fullName>
    </submittedName>
</protein>
<dbReference type="OrthoDB" id="9784785at2"/>
<evidence type="ECO:0000256" key="1">
    <source>
        <dbReference type="HAMAP-Rule" id="MF_01584"/>
    </source>
</evidence>
<evidence type="ECO:0000256" key="2">
    <source>
        <dbReference type="SAM" id="Coils"/>
    </source>
</evidence>
<dbReference type="AlphaFoldDB" id="A0A5J6WV29"/>
<gene>
    <name evidence="3" type="ORF">FE240_09990</name>
</gene>
<evidence type="ECO:0000313" key="4">
    <source>
        <dbReference type="Proteomes" id="UP000594034"/>
    </source>
</evidence>
<reference evidence="3 4" key="1">
    <citation type="submission" date="2019-05" db="EMBL/GenBank/DDBJ databases">
        <title>OXA-830, a novel chromosomally encoded expanded-spectrum class D beta-lactamase in Aeromonas simiae.</title>
        <authorList>
            <person name="Zhou W."/>
            <person name="Chen Q."/>
        </authorList>
    </citation>
    <scope>NUCLEOTIDE SEQUENCE [LARGE SCALE GENOMIC DNA]</scope>
    <source>
        <strain evidence="3 4">A6</strain>
    </source>
</reference>
<keyword evidence="4" id="KW-1185">Reference proteome</keyword>
<dbReference type="PANTHER" id="PTHR38768">
    <property type="entry name" value="UPF0502 PROTEIN YCEH"/>
    <property type="match status" value="1"/>
</dbReference>
<dbReference type="InterPro" id="IPR036388">
    <property type="entry name" value="WH-like_DNA-bd_sf"/>
</dbReference>
<comment type="similarity">
    <text evidence="1">Belongs to the UPF0502 family.</text>
</comment>
<dbReference type="HAMAP" id="MF_01584">
    <property type="entry name" value="UPF0502"/>
    <property type="match status" value="1"/>
</dbReference>
<dbReference type="InterPro" id="IPR036390">
    <property type="entry name" value="WH_DNA-bd_sf"/>
</dbReference>
<evidence type="ECO:0000313" key="3">
    <source>
        <dbReference type="EMBL" id="QFI54986.1"/>
    </source>
</evidence>
<dbReference type="Pfam" id="PF04337">
    <property type="entry name" value="DUF480"/>
    <property type="match status" value="1"/>
</dbReference>